<evidence type="ECO:0000313" key="3">
    <source>
        <dbReference type="Proteomes" id="UP000248887"/>
    </source>
</evidence>
<proteinExistence type="predicted"/>
<dbReference type="Proteomes" id="UP000248887">
    <property type="component" value="Unassembled WGS sequence"/>
</dbReference>
<accession>A0A2W5QWQ6</accession>
<reference evidence="2 3" key="1">
    <citation type="submission" date="2017-08" db="EMBL/GenBank/DDBJ databases">
        <title>Infants hospitalized years apart are colonized by the same room-sourced microbial strains.</title>
        <authorList>
            <person name="Brooks B."/>
            <person name="Olm M.R."/>
            <person name="Firek B.A."/>
            <person name="Baker R."/>
            <person name="Thomas B.C."/>
            <person name="Morowitz M.J."/>
            <person name="Banfield J.F."/>
        </authorList>
    </citation>
    <scope>NUCLEOTIDE SEQUENCE [LARGE SCALE GENOMIC DNA]</scope>
    <source>
        <strain evidence="2">S2_005_001_R2_27</strain>
    </source>
</reference>
<dbReference type="Pfam" id="PF12770">
    <property type="entry name" value="CHAT"/>
    <property type="match status" value="1"/>
</dbReference>
<name>A0A2W5QWQ6_ANCNO</name>
<comment type="caution">
    <text evidence="2">The sequence shown here is derived from an EMBL/GenBank/DDBJ whole genome shotgun (WGS) entry which is preliminary data.</text>
</comment>
<evidence type="ECO:0000259" key="1">
    <source>
        <dbReference type="Pfam" id="PF12770"/>
    </source>
</evidence>
<feature type="domain" description="CHAT" evidence="1">
    <location>
        <begin position="387"/>
        <end position="562"/>
    </location>
</feature>
<dbReference type="EMBL" id="QFQD01000050">
    <property type="protein sequence ID" value="PZQ81184.1"/>
    <property type="molecule type" value="Genomic_DNA"/>
</dbReference>
<sequence>MTSSPGHPLRSRQSLAIIKDVAMKKKKISDQQAAFIESELKHGDSKARKVALQNLSALYRQGGVLGVERITTVEAQIVSLLLVIGQDRKVVRWGLNALAQCGRWTTCQRYIESTLTMYSGDPEIEAAGAAALCKLLPSHTDQIDGLSKIDPRLWKLAALQTTDPRRIDLRGLKINVERDDKEILKLALITIGVNRDIENLFDPRHSNGTFVRELCAHDDPIVQQYSVWAVTENARLDLEHLGLSFDDIDGLRPNVQSKMYQLAAQRLPDFRRRLDLIVQGSYAESSEAREGLAKGVRRVFFDGLEAATLPWFEQETDRGIRGNLAEHIAAYASECGPYLDVAQQSFEEDAGLRARILLGAEGTSFYGQLKSRQEPDLFSRIGDEGDLTRMLRAAGEAKSVTKKTVCMLMAAPRDEKPLRLDEEVRDALQRLKLVEERRVDIELRSEWAVKLSEMTDHLLNAKPQIVHFSGHGGAGAIFLENEAGEATPLSADGLAGIIDAVGNIECVILNACNSADLGAATKQYVRIVIGCDDTIADDAAITFTRSFYRSLAHGRDYRQSFKLAVADVNAQHGAIEAKKYKILF</sequence>
<dbReference type="InterPro" id="IPR024983">
    <property type="entry name" value="CHAT_dom"/>
</dbReference>
<organism evidence="2 3">
    <name type="scientific">Ancylobacter novellus</name>
    <name type="common">Thiobacillus novellus</name>
    <dbReference type="NCBI Taxonomy" id="921"/>
    <lineage>
        <taxon>Bacteria</taxon>
        <taxon>Pseudomonadati</taxon>
        <taxon>Pseudomonadota</taxon>
        <taxon>Alphaproteobacteria</taxon>
        <taxon>Hyphomicrobiales</taxon>
        <taxon>Xanthobacteraceae</taxon>
        <taxon>Ancylobacter</taxon>
    </lineage>
</organism>
<dbReference type="AlphaFoldDB" id="A0A2W5QWQ6"/>
<gene>
    <name evidence="2" type="ORF">DI549_14760</name>
</gene>
<evidence type="ECO:0000313" key="2">
    <source>
        <dbReference type="EMBL" id="PZQ81184.1"/>
    </source>
</evidence>
<protein>
    <recommendedName>
        <fullName evidence="1">CHAT domain-containing protein</fullName>
    </recommendedName>
</protein>